<name>A0A839QLR8_9MICC</name>
<dbReference type="Pfam" id="PF03180">
    <property type="entry name" value="Lipoprotein_9"/>
    <property type="match status" value="1"/>
</dbReference>
<dbReference type="SUPFAM" id="SSF53850">
    <property type="entry name" value="Periplasmic binding protein-like II"/>
    <property type="match status" value="1"/>
</dbReference>
<evidence type="ECO:0000256" key="6">
    <source>
        <dbReference type="PIRNR" id="PIRNR002854"/>
    </source>
</evidence>
<evidence type="ECO:0000256" key="2">
    <source>
        <dbReference type="ARBA" id="ARBA00022729"/>
    </source>
</evidence>
<evidence type="ECO:0000256" key="5">
    <source>
        <dbReference type="ARBA" id="ARBA00023288"/>
    </source>
</evidence>
<keyword evidence="7" id="KW-0812">Transmembrane</keyword>
<feature type="transmembrane region" description="Helical" evidence="7">
    <location>
        <begin position="30"/>
        <end position="53"/>
    </location>
</feature>
<protein>
    <recommendedName>
        <fullName evidence="6">Lipoprotein</fullName>
    </recommendedName>
</protein>
<sequence>MAQPEPQESKAQALAGQAAARRAQAKKRNIMIGSILAGVIIVAVAAVAIVPHLGAEPAAARTKLVVGATPVPHAEILENLKPVLAEQGIDLEVKVFQDFIQPNAQLASGALDANYYQYLPFLDNFNKETGGDLVPTVAVHIEPFGAYSTKFKTLDEVTDGSTVAIPNDPVNAGRALVLLEEQKLITLKNPGDSQSSIKDVMDNPRKLDIKELEGAQLARSIDQVDVAFVFANYALDAGIDVKTAIYTDKANPKYAEYLVTRPELKDDPRIVKLGEALNSEKTRQFILDKYHGDISLGF</sequence>
<keyword evidence="9" id="KW-1185">Reference proteome</keyword>
<dbReference type="PANTHER" id="PTHR30429">
    <property type="entry name" value="D-METHIONINE-BINDING LIPOPROTEIN METQ"/>
    <property type="match status" value="1"/>
</dbReference>
<gene>
    <name evidence="8" type="ORF">E9229_001895</name>
</gene>
<dbReference type="Proteomes" id="UP000523000">
    <property type="component" value="Unassembled WGS sequence"/>
</dbReference>
<evidence type="ECO:0000256" key="7">
    <source>
        <dbReference type="SAM" id="Phobius"/>
    </source>
</evidence>
<dbReference type="EMBL" id="JACHVS010000001">
    <property type="protein sequence ID" value="MBB2995704.1"/>
    <property type="molecule type" value="Genomic_DNA"/>
</dbReference>
<keyword evidence="3 7" id="KW-0472">Membrane</keyword>
<evidence type="ECO:0000313" key="8">
    <source>
        <dbReference type="EMBL" id="MBB2995704.1"/>
    </source>
</evidence>
<comment type="subcellular location">
    <subcellularLocation>
        <location evidence="1">Membrane</location>
        <topology evidence="1">Lipid-anchor</topology>
    </subcellularLocation>
</comment>
<proteinExistence type="inferred from homology"/>
<dbReference type="PANTHER" id="PTHR30429:SF0">
    <property type="entry name" value="METHIONINE-BINDING LIPOPROTEIN METQ"/>
    <property type="match status" value="1"/>
</dbReference>
<dbReference type="RefSeq" id="WP_221184419.1">
    <property type="nucleotide sequence ID" value="NZ_BAABGK010000001.1"/>
</dbReference>
<evidence type="ECO:0000256" key="3">
    <source>
        <dbReference type="ARBA" id="ARBA00023136"/>
    </source>
</evidence>
<keyword evidence="5 6" id="KW-0449">Lipoprotein</keyword>
<comment type="similarity">
    <text evidence="6">Belongs to the nlpA lipoprotein family.</text>
</comment>
<comment type="caution">
    <text evidence="8">The sequence shown here is derived from an EMBL/GenBank/DDBJ whole genome shotgun (WGS) entry which is preliminary data.</text>
</comment>
<keyword evidence="7" id="KW-1133">Transmembrane helix</keyword>
<keyword evidence="4" id="KW-0564">Palmitate</keyword>
<accession>A0A839QLR8</accession>
<organism evidence="8 9">
    <name type="scientific">Paeniglutamicibacter cryotolerans</name>
    <dbReference type="NCBI Taxonomy" id="670079"/>
    <lineage>
        <taxon>Bacteria</taxon>
        <taxon>Bacillati</taxon>
        <taxon>Actinomycetota</taxon>
        <taxon>Actinomycetes</taxon>
        <taxon>Micrococcales</taxon>
        <taxon>Micrococcaceae</taxon>
        <taxon>Paeniglutamicibacter</taxon>
    </lineage>
</organism>
<keyword evidence="2" id="KW-0732">Signal</keyword>
<dbReference type="Gene3D" id="3.40.190.10">
    <property type="entry name" value="Periplasmic binding protein-like II"/>
    <property type="match status" value="2"/>
</dbReference>
<evidence type="ECO:0000256" key="4">
    <source>
        <dbReference type="ARBA" id="ARBA00023139"/>
    </source>
</evidence>
<reference evidence="8 9" key="1">
    <citation type="submission" date="2020-08" db="EMBL/GenBank/DDBJ databases">
        <title>Sequencing the genomes of 1000 actinobacteria strains.</title>
        <authorList>
            <person name="Klenk H.-P."/>
        </authorList>
    </citation>
    <scope>NUCLEOTIDE SEQUENCE [LARGE SCALE GENOMIC DNA]</scope>
    <source>
        <strain evidence="8 9">DSM 22826</strain>
    </source>
</reference>
<dbReference type="InterPro" id="IPR004872">
    <property type="entry name" value="Lipoprotein_NlpA"/>
</dbReference>
<evidence type="ECO:0000313" key="9">
    <source>
        <dbReference type="Proteomes" id="UP000523000"/>
    </source>
</evidence>
<dbReference type="GO" id="GO:0016020">
    <property type="term" value="C:membrane"/>
    <property type="evidence" value="ECO:0007669"/>
    <property type="project" value="UniProtKB-SubCell"/>
</dbReference>
<evidence type="ECO:0000256" key="1">
    <source>
        <dbReference type="ARBA" id="ARBA00004635"/>
    </source>
</evidence>
<dbReference type="PIRSF" id="PIRSF002854">
    <property type="entry name" value="MetQ"/>
    <property type="match status" value="1"/>
</dbReference>
<dbReference type="AlphaFoldDB" id="A0A839QLR8"/>